<reference evidence="5" key="1">
    <citation type="journal article" date="2020" name="Nature">
        <title>Giant virus diversity and host interactions through global metagenomics.</title>
        <authorList>
            <person name="Schulz F."/>
            <person name="Roux S."/>
            <person name="Paez-Espino D."/>
            <person name="Jungbluth S."/>
            <person name="Walsh D.A."/>
            <person name="Denef V.J."/>
            <person name="McMahon K.D."/>
            <person name="Konstantinidis K.T."/>
            <person name="Eloe-Fadrosh E.A."/>
            <person name="Kyrpides N.C."/>
            <person name="Woyke T."/>
        </authorList>
    </citation>
    <scope>NUCLEOTIDE SEQUENCE</scope>
    <source>
        <strain evidence="5">GVMAG-M-3300023184-105</strain>
    </source>
</reference>
<dbReference type="CDD" id="cd00577">
    <property type="entry name" value="PCNA"/>
    <property type="match status" value="1"/>
</dbReference>
<dbReference type="EMBL" id="MN739960">
    <property type="protein sequence ID" value="QHT80072.1"/>
    <property type="molecule type" value="Genomic_DNA"/>
</dbReference>
<dbReference type="SUPFAM" id="SSF55979">
    <property type="entry name" value="DNA clamp"/>
    <property type="match status" value="2"/>
</dbReference>
<dbReference type="GO" id="GO:0003677">
    <property type="term" value="F:DNA binding"/>
    <property type="evidence" value="ECO:0007669"/>
    <property type="project" value="UniProtKB-KW"/>
</dbReference>
<feature type="domain" description="Proliferating cell nuclear antigen PCNA N-terminal" evidence="3">
    <location>
        <begin position="7"/>
        <end position="130"/>
    </location>
</feature>
<dbReference type="InterPro" id="IPR000730">
    <property type="entry name" value="Pr_cel_nuc_antig"/>
</dbReference>
<evidence type="ECO:0008006" key="6">
    <source>
        <dbReference type="Google" id="ProtNLM"/>
    </source>
</evidence>
<organism evidence="5">
    <name type="scientific">viral metagenome</name>
    <dbReference type="NCBI Taxonomy" id="1070528"/>
    <lineage>
        <taxon>unclassified sequences</taxon>
        <taxon>metagenomes</taxon>
        <taxon>organismal metagenomes</taxon>
    </lineage>
</organism>
<evidence type="ECO:0000256" key="1">
    <source>
        <dbReference type="ARBA" id="ARBA00010462"/>
    </source>
</evidence>
<dbReference type="InterPro" id="IPR022648">
    <property type="entry name" value="Pr_cel_nuc_antig_N"/>
</dbReference>
<dbReference type="InterPro" id="IPR022649">
    <property type="entry name" value="Pr_cel_nuc_antig_C"/>
</dbReference>
<dbReference type="GO" id="GO:0030337">
    <property type="term" value="F:DNA polymerase processivity factor activity"/>
    <property type="evidence" value="ECO:0007669"/>
    <property type="project" value="InterPro"/>
</dbReference>
<dbReference type="Pfam" id="PF00705">
    <property type="entry name" value="PCNA_N"/>
    <property type="match status" value="1"/>
</dbReference>
<sequence>MNICITQIQKADIFTGLFQHIKAFTEQVNVMFEKDRMYIQTMDSSHVSIIEMDLPATWFDTYEHKSPSTITLGINSTVLYRVLNAREKTQTIHIEYSDVDSDKLMVHFTSENKVEFDKHFELPLIDLENELMGIPQIEHQAEFTISSPHFSSIINQLQMFGDTMDIECNEDRIMLNSHSQNNGKMFVEIKIDDLSTFIIDEGGRLNLSFSLQYLHNICLYNKLAREIEIKISEAYPIQIIYDLGGETDRPAKIKFYLAPKIKDDE</sequence>
<keyword evidence="2" id="KW-0238">DNA-binding</keyword>
<dbReference type="PANTHER" id="PTHR11352">
    <property type="entry name" value="PROLIFERATING CELL NUCLEAR ANTIGEN"/>
    <property type="match status" value="1"/>
</dbReference>
<evidence type="ECO:0000313" key="5">
    <source>
        <dbReference type="EMBL" id="QHT80072.1"/>
    </source>
</evidence>
<name>A0A6C0HHL7_9ZZZZ</name>
<evidence type="ECO:0000259" key="4">
    <source>
        <dbReference type="Pfam" id="PF02747"/>
    </source>
</evidence>
<dbReference type="HAMAP" id="MF_00317">
    <property type="entry name" value="DNApol_clamp_arch"/>
    <property type="match status" value="1"/>
</dbReference>
<dbReference type="GO" id="GO:0006275">
    <property type="term" value="P:regulation of DNA replication"/>
    <property type="evidence" value="ECO:0007669"/>
    <property type="project" value="InterPro"/>
</dbReference>
<dbReference type="Gene3D" id="3.70.10.10">
    <property type="match status" value="1"/>
</dbReference>
<dbReference type="PANTHER" id="PTHR11352:SF0">
    <property type="entry name" value="PROLIFERATING CELL NUCLEAR ANTIGEN"/>
    <property type="match status" value="1"/>
</dbReference>
<evidence type="ECO:0000259" key="3">
    <source>
        <dbReference type="Pfam" id="PF00705"/>
    </source>
</evidence>
<dbReference type="PRINTS" id="PR00339">
    <property type="entry name" value="PCNACYCLIN"/>
</dbReference>
<comment type="similarity">
    <text evidence="1">Belongs to the PCNA family.</text>
</comment>
<evidence type="ECO:0000256" key="2">
    <source>
        <dbReference type="ARBA" id="ARBA00023125"/>
    </source>
</evidence>
<dbReference type="NCBIfam" id="TIGR00590">
    <property type="entry name" value="pcna"/>
    <property type="match status" value="1"/>
</dbReference>
<dbReference type="GO" id="GO:0006272">
    <property type="term" value="P:leading strand elongation"/>
    <property type="evidence" value="ECO:0007669"/>
    <property type="project" value="TreeGrafter"/>
</dbReference>
<accession>A0A6C0HHL7</accession>
<dbReference type="Pfam" id="PF02747">
    <property type="entry name" value="PCNA_C"/>
    <property type="match status" value="1"/>
</dbReference>
<dbReference type="AlphaFoldDB" id="A0A6C0HHL7"/>
<proteinExistence type="inferred from homology"/>
<protein>
    <recommendedName>
        <fullName evidence="6">Proliferating cell nuclear antigen PCNA N-terminal domain-containing protein</fullName>
    </recommendedName>
</protein>
<dbReference type="InterPro" id="IPR046938">
    <property type="entry name" value="DNA_clamp_sf"/>
</dbReference>
<feature type="domain" description="Proliferating cell nuclear antigen PCNA C-terminal" evidence="4">
    <location>
        <begin position="133"/>
        <end position="259"/>
    </location>
</feature>